<evidence type="ECO:0000256" key="5">
    <source>
        <dbReference type="NCBIfam" id="TIGR01696"/>
    </source>
</evidence>
<dbReference type="InterPro" id="IPR006124">
    <property type="entry name" value="Metalloenzyme"/>
</dbReference>
<sequence>MSRAFLLVLDSFGIGGAPDAAAYGDEGANTFEHIRTACAAGLADVEELRAGALHLPHMESLGLAHAAALACAHELPDTITSGFFAAATETSKGKDTPSGHWELAGLPVDFDWGYLPQSEPSFPTSFTHALMRQANIPGILADKHAAGIPVIEEFGEEHIRTGKPIIYTSVDSVIQIAAHEEHFGLERLYEVCRIARLLADDLRIGRVIARPFIGETRDTFVRTANRKDFATPPPAPTLLDRLTAAGRKVHAVGKIADIFAQRGISTIRKAPDNMRMFEALLDAMAEAGDGDLVFANFVDFDTNFGHRRDVAGYAAALEAFDARLPQALSLMRDGDLLMITADHGCDPTWQGTDHTRERVPVLGSGPSFVPGSVGVRPSFADVGETIAQHLGIAPGQHGNSFLDLIKRDA</sequence>
<keyword evidence="4 7" id="KW-0413">Isomerase</keyword>
<dbReference type="InterPro" id="IPR024052">
    <property type="entry name" value="Phosphopentomutase_DeoB_cap_sf"/>
</dbReference>
<evidence type="ECO:0000256" key="4">
    <source>
        <dbReference type="HAMAP-Rule" id="MF_00740"/>
    </source>
</evidence>
<organism evidence="7 8">
    <name type="scientific">Aquamicrobium zhengzhouense</name>
    <dbReference type="NCBI Taxonomy" id="2781738"/>
    <lineage>
        <taxon>Bacteria</taxon>
        <taxon>Pseudomonadati</taxon>
        <taxon>Pseudomonadota</taxon>
        <taxon>Alphaproteobacteria</taxon>
        <taxon>Hyphomicrobiales</taxon>
        <taxon>Phyllobacteriaceae</taxon>
        <taxon>Aquamicrobium</taxon>
    </lineage>
</organism>
<comment type="pathway">
    <text evidence="4">Carbohydrate degradation; 2-deoxy-D-ribose 1-phosphate degradation; D-glyceraldehyde 3-phosphate and acetaldehyde from 2-deoxy-alpha-D-ribose 1-phosphate: step 1/2.</text>
</comment>
<keyword evidence="2 4" id="KW-0479">Metal-binding</keyword>
<dbReference type="CDD" id="cd16009">
    <property type="entry name" value="PPM"/>
    <property type="match status" value="1"/>
</dbReference>
<dbReference type="EMBL" id="JADGMQ010000005">
    <property type="protein sequence ID" value="MBI1620926.1"/>
    <property type="molecule type" value="Genomic_DNA"/>
</dbReference>
<dbReference type="RefSeq" id="WP_198476333.1">
    <property type="nucleotide sequence ID" value="NZ_JADGMQ010000005.1"/>
</dbReference>
<keyword evidence="8" id="KW-1185">Reference proteome</keyword>
<protein>
    <recommendedName>
        <fullName evidence="4 5">Phosphopentomutase</fullName>
        <ecNumber evidence="4 5">5.4.2.7</ecNumber>
    </recommendedName>
    <alternativeName>
        <fullName evidence="4">Phosphodeoxyribomutase</fullName>
    </alternativeName>
</protein>
<dbReference type="SUPFAM" id="SSF53649">
    <property type="entry name" value="Alkaline phosphatase-like"/>
    <property type="match status" value="1"/>
</dbReference>
<feature type="binding site" evidence="4">
    <location>
        <position position="354"/>
    </location>
    <ligand>
        <name>Mn(2+)</name>
        <dbReference type="ChEBI" id="CHEBI:29035"/>
        <label>2</label>
    </ligand>
</feature>
<proteinExistence type="inferred from homology"/>
<dbReference type="HAMAP" id="MF_00740">
    <property type="entry name" value="Phosphopentomut"/>
    <property type="match status" value="1"/>
</dbReference>
<keyword evidence="4" id="KW-0963">Cytoplasm</keyword>
<dbReference type="PANTHER" id="PTHR21110">
    <property type="entry name" value="PHOSPHOPENTOMUTASE"/>
    <property type="match status" value="1"/>
</dbReference>
<dbReference type="PANTHER" id="PTHR21110:SF0">
    <property type="entry name" value="PHOSPHOPENTOMUTASE"/>
    <property type="match status" value="1"/>
</dbReference>
<comment type="catalytic activity">
    <reaction evidence="4">
        <text>2-deoxy-alpha-D-ribose 1-phosphate = 2-deoxy-D-ribose 5-phosphate</text>
        <dbReference type="Rhea" id="RHEA:27658"/>
        <dbReference type="ChEBI" id="CHEBI:57259"/>
        <dbReference type="ChEBI" id="CHEBI:62877"/>
        <dbReference type="EC" id="5.4.2.7"/>
    </reaction>
</comment>
<evidence type="ECO:0000256" key="3">
    <source>
        <dbReference type="ARBA" id="ARBA00023211"/>
    </source>
</evidence>
<dbReference type="Proteomes" id="UP000601789">
    <property type="component" value="Unassembled WGS sequence"/>
</dbReference>
<comment type="subcellular location">
    <subcellularLocation>
        <location evidence="4">Cytoplasm</location>
    </subcellularLocation>
</comment>
<evidence type="ECO:0000256" key="1">
    <source>
        <dbReference type="ARBA" id="ARBA00010373"/>
    </source>
</evidence>
<reference evidence="7 8" key="1">
    <citation type="submission" date="2020-10" db="EMBL/GenBank/DDBJ databases">
        <title>Aquamicrobium zhengzhouensis sp. nov., a exopolysaccharide producing bacterium isolated from farmland soil.</title>
        <authorList>
            <person name="Wang X."/>
        </authorList>
    </citation>
    <scope>NUCLEOTIDE SEQUENCE [LARGE SCALE GENOMIC DNA]</scope>
    <source>
        <strain evidence="8">cd-1</strain>
    </source>
</reference>
<dbReference type="EC" id="5.4.2.7" evidence="4 5"/>
<dbReference type="InterPro" id="IPR010045">
    <property type="entry name" value="DeoB"/>
</dbReference>
<feature type="binding site" evidence="4">
    <location>
        <position position="301"/>
    </location>
    <ligand>
        <name>Mn(2+)</name>
        <dbReference type="ChEBI" id="CHEBI:29035"/>
        <label>2</label>
    </ligand>
</feature>
<dbReference type="Gene3D" id="3.30.70.1250">
    <property type="entry name" value="Phosphopentomutase"/>
    <property type="match status" value="1"/>
</dbReference>
<dbReference type="NCBIfam" id="NF003766">
    <property type="entry name" value="PRK05362.1"/>
    <property type="match status" value="1"/>
</dbReference>
<comment type="cofactor">
    <cofactor evidence="4">
        <name>Mn(2+)</name>
        <dbReference type="ChEBI" id="CHEBI:29035"/>
    </cofactor>
    <text evidence="4">Binds 2 manganese ions.</text>
</comment>
<dbReference type="PIRSF" id="PIRSF001491">
    <property type="entry name" value="Ppentomutase"/>
    <property type="match status" value="1"/>
</dbReference>
<accession>A0ABS0SCF5</accession>
<gene>
    <name evidence="4" type="primary">deoB</name>
    <name evidence="7" type="ORF">IOD40_09660</name>
</gene>
<dbReference type="Pfam" id="PF01676">
    <property type="entry name" value="Metalloenzyme"/>
    <property type="match status" value="1"/>
</dbReference>
<evidence type="ECO:0000313" key="7">
    <source>
        <dbReference type="EMBL" id="MBI1620926.1"/>
    </source>
</evidence>
<feature type="binding site" evidence="4">
    <location>
        <position position="342"/>
    </location>
    <ligand>
        <name>Mn(2+)</name>
        <dbReference type="ChEBI" id="CHEBI:29035"/>
        <label>1</label>
    </ligand>
</feature>
<name>A0ABS0SCF5_9HYPH</name>
<comment type="similarity">
    <text evidence="1 4">Belongs to the phosphopentomutase family.</text>
</comment>
<evidence type="ECO:0000313" key="8">
    <source>
        <dbReference type="Proteomes" id="UP000601789"/>
    </source>
</evidence>
<evidence type="ECO:0000259" key="6">
    <source>
        <dbReference type="Pfam" id="PF01676"/>
    </source>
</evidence>
<feature type="binding site" evidence="4">
    <location>
        <position position="10"/>
    </location>
    <ligand>
        <name>Mn(2+)</name>
        <dbReference type="ChEBI" id="CHEBI:29035"/>
        <label>1</label>
    </ligand>
</feature>
<feature type="binding site" evidence="4">
    <location>
        <position position="343"/>
    </location>
    <ligand>
        <name>Mn(2+)</name>
        <dbReference type="ChEBI" id="CHEBI:29035"/>
        <label>1</label>
    </ligand>
</feature>
<feature type="domain" description="Metalloenzyme" evidence="6">
    <location>
        <begin position="3"/>
        <end position="393"/>
    </location>
</feature>
<comment type="function">
    <text evidence="4">Isomerase that catalyzes the conversion of deoxy-ribose 1-phosphate (dRib-1-P) and ribose 1-phosphate (Rib-1-P) to deoxy-ribose 5-phosphate (dRib-5-P) and ribose 5-phosphate (Rib-5-P), respectively.</text>
</comment>
<dbReference type="Gene3D" id="3.40.720.10">
    <property type="entry name" value="Alkaline Phosphatase, subunit A"/>
    <property type="match status" value="1"/>
</dbReference>
<keyword evidence="3 4" id="KW-0464">Manganese</keyword>
<feature type="binding site" evidence="4">
    <location>
        <position position="306"/>
    </location>
    <ligand>
        <name>Mn(2+)</name>
        <dbReference type="ChEBI" id="CHEBI:29035"/>
        <label>2</label>
    </ligand>
</feature>
<dbReference type="SUPFAM" id="SSF143856">
    <property type="entry name" value="DeoB insert domain-like"/>
    <property type="match status" value="1"/>
</dbReference>
<comment type="caution">
    <text evidence="7">The sequence shown here is derived from an EMBL/GenBank/DDBJ whole genome shotgun (WGS) entry which is preliminary data.</text>
</comment>
<comment type="catalytic activity">
    <reaction evidence="4">
        <text>alpha-D-ribose 1-phosphate = D-ribose 5-phosphate</text>
        <dbReference type="Rhea" id="RHEA:18793"/>
        <dbReference type="ChEBI" id="CHEBI:57720"/>
        <dbReference type="ChEBI" id="CHEBI:78346"/>
        <dbReference type="EC" id="5.4.2.7"/>
    </reaction>
</comment>
<dbReference type="InterPro" id="IPR017850">
    <property type="entry name" value="Alkaline_phosphatase_core_sf"/>
</dbReference>
<dbReference type="GO" id="GO:0008973">
    <property type="term" value="F:phosphopentomutase activity"/>
    <property type="evidence" value="ECO:0007669"/>
    <property type="project" value="UniProtKB-EC"/>
</dbReference>
<evidence type="ECO:0000256" key="2">
    <source>
        <dbReference type="ARBA" id="ARBA00022723"/>
    </source>
</evidence>
<dbReference type="NCBIfam" id="TIGR01696">
    <property type="entry name" value="deoB"/>
    <property type="match status" value="1"/>
</dbReference>